<evidence type="ECO:0000313" key="3">
    <source>
        <dbReference type="Proteomes" id="UP000675881"/>
    </source>
</evidence>
<accession>A0A7R8CVA4</accession>
<evidence type="ECO:0000313" key="2">
    <source>
        <dbReference type="EMBL" id="CAF2906968.1"/>
    </source>
</evidence>
<feature type="compositionally biased region" description="Low complexity" evidence="1">
    <location>
        <begin position="81"/>
        <end position="105"/>
    </location>
</feature>
<feature type="region of interest" description="Disordered" evidence="1">
    <location>
        <begin position="138"/>
        <end position="159"/>
    </location>
</feature>
<proteinExistence type="predicted"/>
<gene>
    <name evidence="2" type="ORF">LSAA_7035</name>
</gene>
<dbReference type="OrthoDB" id="5576026at2759"/>
<keyword evidence="3" id="KW-1185">Reference proteome</keyword>
<name>A0A7R8CVA4_LEPSM</name>
<dbReference type="Proteomes" id="UP000675881">
    <property type="component" value="Chromosome 3"/>
</dbReference>
<protein>
    <submittedName>
        <fullName evidence="2">(salmon louse) hypothetical protein</fullName>
    </submittedName>
</protein>
<reference evidence="2" key="1">
    <citation type="submission" date="2021-02" db="EMBL/GenBank/DDBJ databases">
        <authorList>
            <person name="Bekaert M."/>
        </authorList>
    </citation>
    <scope>NUCLEOTIDE SEQUENCE</scope>
    <source>
        <strain evidence="2">IoA-00</strain>
    </source>
</reference>
<organism evidence="2 3">
    <name type="scientific">Lepeophtheirus salmonis</name>
    <name type="common">Salmon louse</name>
    <name type="synonym">Caligus salmonis</name>
    <dbReference type="NCBI Taxonomy" id="72036"/>
    <lineage>
        <taxon>Eukaryota</taxon>
        <taxon>Metazoa</taxon>
        <taxon>Ecdysozoa</taxon>
        <taxon>Arthropoda</taxon>
        <taxon>Crustacea</taxon>
        <taxon>Multicrustacea</taxon>
        <taxon>Hexanauplia</taxon>
        <taxon>Copepoda</taxon>
        <taxon>Siphonostomatoida</taxon>
        <taxon>Caligidae</taxon>
        <taxon>Lepeophtheirus</taxon>
    </lineage>
</organism>
<sequence>MHTFKASTSGEDSHSKEKSCKICQTRLSSSDPSTIRLHLLSAHRIDLENPAACLISDESVNSTGSGAGGSGSSKYSVLRASLSSSPDDESSVGSSSSSNSSISSGASDRLFLQEDPVCDARPHAKDLIANSSSGCISNNSNVKKRRKPSRPSEVTSAGGTPPPWQCIHCSIIFPNQTLYFLHKGFHGEHSDPFRCNGLWNVMLGHVRL</sequence>
<evidence type="ECO:0000256" key="1">
    <source>
        <dbReference type="SAM" id="MobiDB-lite"/>
    </source>
</evidence>
<dbReference type="EMBL" id="HG994582">
    <property type="protein sequence ID" value="CAF2906968.1"/>
    <property type="molecule type" value="Genomic_DNA"/>
</dbReference>
<feature type="region of interest" description="Disordered" evidence="1">
    <location>
        <begin position="79"/>
        <end position="105"/>
    </location>
</feature>
<dbReference type="AlphaFoldDB" id="A0A7R8CVA4"/>